<evidence type="ECO:0000313" key="5">
    <source>
        <dbReference type="Proteomes" id="UP001142291"/>
    </source>
</evidence>
<dbReference type="CDD" id="cd01448">
    <property type="entry name" value="TST_Repeat_1"/>
    <property type="match status" value="1"/>
</dbReference>
<dbReference type="GO" id="GO:0004792">
    <property type="term" value="F:thiosulfate-cyanide sulfurtransferase activity"/>
    <property type="evidence" value="ECO:0007669"/>
    <property type="project" value="TreeGrafter"/>
</dbReference>
<dbReference type="Gene3D" id="3.40.250.10">
    <property type="entry name" value="Rhodanese-like domain"/>
    <property type="match status" value="2"/>
</dbReference>
<sequence length="284" mass="30419">MPHLIDVAELRAQLAGARPVRLLDVRWRLDLPEGRPAYLAAHLPNAVYVDLERELARPGHPEQGRLPLPQRDDLERAARRWGLDDGDVVVAYDDNASVAAARAWWLLRPRGVDIRVLDGGIRAWIAQGLPVGRGDHVAVPGTVRLGDVGPRVAEIEDAARAPYQGTLIDVRAPEHYRGSAGGADPVSGHIPGAINLPTATHIAEDGRFRDAERVRAALHERGIAPGDDVVIYCGAGVASAHSALALATAGVTASVYAGSWSQWSRDPERPVAVGPTPEGVFQGW</sequence>
<keyword evidence="1" id="KW-0808">Transferase</keyword>
<dbReference type="Proteomes" id="UP001142291">
    <property type="component" value="Unassembled WGS sequence"/>
</dbReference>
<dbReference type="SMART" id="SM00450">
    <property type="entry name" value="RHOD"/>
    <property type="match status" value="2"/>
</dbReference>
<feature type="domain" description="Rhodanese" evidence="3">
    <location>
        <begin position="16"/>
        <end position="133"/>
    </location>
</feature>
<reference evidence="4" key="1">
    <citation type="journal article" date="2014" name="Int. J. Syst. Evol. Microbiol.">
        <title>Complete genome sequence of Corynebacterium casei LMG S-19264T (=DSM 44701T), isolated from a smear-ripened cheese.</title>
        <authorList>
            <consortium name="US DOE Joint Genome Institute (JGI-PGF)"/>
            <person name="Walter F."/>
            <person name="Albersmeier A."/>
            <person name="Kalinowski J."/>
            <person name="Ruckert C."/>
        </authorList>
    </citation>
    <scope>NUCLEOTIDE SEQUENCE</scope>
    <source>
        <strain evidence="4">VKM Ac-1940</strain>
    </source>
</reference>
<dbReference type="Pfam" id="PF00581">
    <property type="entry name" value="Rhodanese"/>
    <property type="match status" value="2"/>
</dbReference>
<dbReference type="PANTHER" id="PTHR11364">
    <property type="entry name" value="THIOSULFATE SULFERTANSFERASE"/>
    <property type="match status" value="1"/>
</dbReference>
<dbReference type="PROSITE" id="PS50206">
    <property type="entry name" value="RHODANESE_3"/>
    <property type="match status" value="2"/>
</dbReference>
<evidence type="ECO:0000256" key="2">
    <source>
        <dbReference type="ARBA" id="ARBA00022737"/>
    </source>
</evidence>
<feature type="domain" description="Rhodanese" evidence="3">
    <location>
        <begin position="161"/>
        <end position="272"/>
    </location>
</feature>
<dbReference type="AlphaFoldDB" id="A0A9W6M490"/>
<dbReference type="InterPro" id="IPR045078">
    <property type="entry name" value="TST/MPST-like"/>
</dbReference>
<dbReference type="EMBL" id="BSER01000001">
    <property type="protein sequence ID" value="GLJ94034.1"/>
    <property type="molecule type" value="Genomic_DNA"/>
</dbReference>
<dbReference type="PANTHER" id="PTHR11364:SF27">
    <property type="entry name" value="SULFURTRANSFERASE"/>
    <property type="match status" value="1"/>
</dbReference>
<evidence type="ECO:0000313" key="4">
    <source>
        <dbReference type="EMBL" id="GLJ94034.1"/>
    </source>
</evidence>
<reference evidence="4" key="2">
    <citation type="submission" date="2023-01" db="EMBL/GenBank/DDBJ databases">
        <authorList>
            <person name="Sun Q."/>
            <person name="Evtushenko L."/>
        </authorList>
    </citation>
    <scope>NUCLEOTIDE SEQUENCE</scope>
    <source>
        <strain evidence="4">VKM Ac-1940</strain>
    </source>
</reference>
<organism evidence="4 5">
    <name type="scientific">Microbacterium dextranolyticum</name>
    <dbReference type="NCBI Taxonomy" id="36806"/>
    <lineage>
        <taxon>Bacteria</taxon>
        <taxon>Bacillati</taxon>
        <taxon>Actinomycetota</taxon>
        <taxon>Actinomycetes</taxon>
        <taxon>Micrococcales</taxon>
        <taxon>Microbacteriaceae</taxon>
        <taxon>Microbacterium</taxon>
    </lineage>
</organism>
<dbReference type="SUPFAM" id="SSF52821">
    <property type="entry name" value="Rhodanese/Cell cycle control phosphatase"/>
    <property type="match status" value="2"/>
</dbReference>
<comment type="caution">
    <text evidence="4">The sequence shown here is derived from an EMBL/GenBank/DDBJ whole genome shotgun (WGS) entry which is preliminary data.</text>
</comment>
<evidence type="ECO:0000259" key="3">
    <source>
        <dbReference type="PROSITE" id="PS50206"/>
    </source>
</evidence>
<keyword evidence="5" id="KW-1185">Reference proteome</keyword>
<evidence type="ECO:0000256" key="1">
    <source>
        <dbReference type="ARBA" id="ARBA00022679"/>
    </source>
</evidence>
<gene>
    <name evidence="4" type="ORF">GCM10017591_00950</name>
</gene>
<name>A0A9W6M490_9MICO</name>
<dbReference type="RefSeq" id="WP_204962546.1">
    <property type="nucleotide sequence ID" value="NZ_BAAAUR010000002.1"/>
</dbReference>
<dbReference type="InterPro" id="IPR036873">
    <property type="entry name" value="Rhodanese-like_dom_sf"/>
</dbReference>
<accession>A0A9W6M490</accession>
<keyword evidence="2" id="KW-0677">Repeat</keyword>
<dbReference type="InterPro" id="IPR001763">
    <property type="entry name" value="Rhodanese-like_dom"/>
</dbReference>
<protein>
    <submittedName>
        <fullName evidence="4">Sulfurtransferase</fullName>
    </submittedName>
</protein>
<proteinExistence type="predicted"/>